<dbReference type="Proteomes" id="UP000236621">
    <property type="component" value="Unassembled WGS sequence"/>
</dbReference>
<reference evidence="3 4" key="1">
    <citation type="submission" date="2017-08" db="EMBL/GenBank/DDBJ databases">
        <title>Harnessing the power of phylogenomics to disentangle the directionality and signatures of interkingdom host jumping in the parasitic fungal genus Tolypocladium.</title>
        <authorList>
            <person name="Quandt C.A."/>
            <person name="Patterson W."/>
            <person name="Spatafora J.W."/>
        </authorList>
    </citation>
    <scope>NUCLEOTIDE SEQUENCE [LARGE SCALE GENOMIC DNA]</scope>
    <source>
        <strain evidence="3 4">CBS 113982</strain>
    </source>
</reference>
<dbReference type="STRING" id="45235.A0A2K3QM44"/>
<dbReference type="EMBL" id="NRSZ01000234">
    <property type="protein sequence ID" value="PNY28601.1"/>
    <property type="molecule type" value="Genomic_DNA"/>
</dbReference>
<evidence type="ECO:0000313" key="3">
    <source>
        <dbReference type="EMBL" id="PNY28601.1"/>
    </source>
</evidence>
<feature type="chain" id="PRO_5014370916" evidence="2">
    <location>
        <begin position="21"/>
        <end position="556"/>
    </location>
</feature>
<gene>
    <name evidence="3" type="ORF">TCAP_01468</name>
</gene>
<feature type="region of interest" description="Disordered" evidence="1">
    <location>
        <begin position="197"/>
        <end position="239"/>
    </location>
</feature>
<name>A0A2K3QM44_9HYPO</name>
<keyword evidence="2" id="KW-0732">Signal</keyword>
<feature type="compositionally biased region" description="Low complexity" evidence="1">
    <location>
        <begin position="34"/>
        <end position="46"/>
    </location>
</feature>
<feature type="signal peptide" evidence="2">
    <location>
        <begin position="1"/>
        <end position="20"/>
    </location>
</feature>
<dbReference type="OrthoDB" id="5420777at2759"/>
<sequence>MRADAALLLCVAIFTRSASPAARRGYLDAGSRYPSSNSTPSTSTTTVLQESSPQLSGSTPADPTSSDTAPPTRGGNVTINYTGLIATSTDGCTSLPDHGTELLTKFSVAYTSTVTFYGNRGNYTPPFEALITPNYCTPNVMPSDFIDMIPNIFTSEPLPVPGSRKSKDEHASPYRPVITFITTDKNPSVVFPSEPVPAYTPAEGPDTLGGNPDGGNHKTADNGGGSYPTPTPDTIRQGPQPTFRVTARGNQVVINDKTFSDLGPGQTTVVAAAGTFTIYPTVIVGEGATVRKPAPVGTVVSIATPTTGVLGGLAVTITGSEAIVGGATVTIPQRGTTTVVNGRRVSVGPGTLVVGGDVLSFDPVMPAPETDVLVNGGELLTAVGPSVVVMHSTTFTYGPGIPGMTEVINGETISIGPLGIAVRGMVMGGPSAGVSTTSYEIVGGVTISRIGPSIAVINGVTFTAGPGTHWTTTDIAGETFTIGPTGVIVEGLTLAYPFGSVVTTTFAPADTWLNGFPAKTAAHRGTDEDNGGGFPRPDVCVGWVAICIATGVLVLG</sequence>
<accession>A0A2K3QM44</accession>
<evidence type="ECO:0000256" key="2">
    <source>
        <dbReference type="SAM" id="SignalP"/>
    </source>
</evidence>
<evidence type="ECO:0000256" key="1">
    <source>
        <dbReference type="SAM" id="MobiDB-lite"/>
    </source>
</evidence>
<comment type="caution">
    <text evidence="3">The sequence shown here is derived from an EMBL/GenBank/DDBJ whole genome shotgun (WGS) entry which is preliminary data.</text>
</comment>
<keyword evidence="4" id="KW-1185">Reference proteome</keyword>
<protein>
    <submittedName>
        <fullName evidence="3">Uncharacterized protein</fullName>
    </submittedName>
</protein>
<organism evidence="3 4">
    <name type="scientific">Tolypocladium capitatum</name>
    <dbReference type="NCBI Taxonomy" id="45235"/>
    <lineage>
        <taxon>Eukaryota</taxon>
        <taxon>Fungi</taxon>
        <taxon>Dikarya</taxon>
        <taxon>Ascomycota</taxon>
        <taxon>Pezizomycotina</taxon>
        <taxon>Sordariomycetes</taxon>
        <taxon>Hypocreomycetidae</taxon>
        <taxon>Hypocreales</taxon>
        <taxon>Ophiocordycipitaceae</taxon>
        <taxon>Tolypocladium</taxon>
    </lineage>
</organism>
<feature type="region of interest" description="Disordered" evidence="1">
    <location>
        <begin position="29"/>
        <end position="76"/>
    </location>
</feature>
<proteinExistence type="predicted"/>
<feature type="compositionally biased region" description="Polar residues" evidence="1">
    <location>
        <begin position="47"/>
        <end position="76"/>
    </location>
</feature>
<evidence type="ECO:0000313" key="4">
    <source>
        <dbReference type="Proteomes" id="UP000236621"/>
    </source>
</evidence>
<dbReference type="AlphaFoldDB" id="A0A2K3QM44"/>